<dbReference type="PANTHER" id="PTHR30005:SF0">
    <property type="entry name" value="RETROGRADE REGULATION PROTEIN 2"/>
    <property type="match status" value="1"/>
</dbReference>
<evidence type="ECO:0000313" key="3">
    <source>
        <dbReference type="Proteomes" id="UP000247099"/>
    </source>
</evidence>
<name>A0A317ZLR4_9BACT</name>
<dbReference type="InParanoid" id="A0A317ZLR4"/>
<dbReference type="Gene3D" id="3.30.420.150">
    <property type="entry name" value="Exopolyphosphatase. Domain 2"/>
    <property type="match status" value="1"/>
</dbReference>
<dbReference type="InterPro" id="IPR043129">
    <property type="entry name" value="ATPase_NBD"/>
</dbReference>
<evidence type="ECO:0000313" key="2">
    <source>
        <dbReference type="EMBL" id="PXA04321.1"/>
    </source>
</evidence>
<dbReference type="PANTHER" id="PTHR30005">
    <property type="entry name" value="EXOPOLYPHOSPHATASE"/>
    <property type="match status" value="1"/>
</dbReference>
<dbReference type="RefSeq" id="WP_110130775.1">
    <property type="nucleotide sequence ID" value="NZ_QHJQ01000004.1"/>
</dbReference>
<dbReference type="InterPro" id="IPR050273">
    <property type="entry name" value="GppA/Ppx_hydrolase"/>
</dbReference>
<sequence>MSGAVAVIDVGSNSIKLLVAASRGEAGVEGLFTETIETRISTGISNDLPNISEHAIEEGCKTVVELVRIAREYEPKEIAVVATSAVRDALNGQDFIDCVFDKTGIRIRVLTGTEEATYIGHGLACDPQLAGAENFIQMDIGGGSLELIRFKKARIEQAISLRLGAVRLSERFVTDREAPISRHVETAINAFVHAELAQCDFDFNPKKDPLIATGGAFVVSRAILAAKQGQKIDEHYPVLKVEELKGLKEELCAMPLHERMAVPHLPASRADIIPTALITILALLHHAGRNSLTHSFCNLRYGMAAELLK</sequence>
<dbReference type="Gene3D" id="3.30.420.40">
    <property type="match status" value="1"/>
</dbReference>
<dbReference type="AlphaFoldDB" id="A0A317ZLR4"/>
<accession>A0A317ZLR4</accession>
<protein>
    <submittedName>
        <fullName evidence="2">Phosphatase</fullName>
    </submittedName>
</protein>
<dbReference type="Proteomes" id="UP000247099">
    <property type="component" value="Unassembled WGS sequence"/>
</dbReference>
<dbReference type="GO" id="GO:0016462">
    <property type="term" value="F:pyrophosphatase activity"/>
    <property type="evidence" value="ECO:0007669"/>
    <property type="project" value="TreeGrafter"/>
</dbReference>
<dbReference type="FunCoup" id="A0A317ZLR4">
    <property type="interactions" value="274"/>
</dbReference>
<dbReference type="CDD" id="cd24006">
    <property type="entry name" value="ASKHA_NBD_PPX_GppA"/>
    <property type="match status" value="1"/>
</dbReference>
<dbReference type="InterPro" id="IPR003695">
    <property type="entry name" value="Ppx_GppA_N"/>
</dbReference>
<dbReference type="EMBL" id="QHJQ01000004">
    <property type="protein sequence ID" value="PXA04321.1"/>
    <property type="molecule type" value="Genomic_DNA"/>
</dbReference>
<gene>
    <name evidence="2" type="ORF">DDZ13_07255</name>
</gene>
<organism evidence="2 3">
    <name type="scientific">Coraliomargarita sinensis</name>
    <dbReference type="NCBI Taxonomy" id="2174842"/>
    <lineage>
        <taxon>Bacteria</taxon>
        <taxon>Pseudomonadati</taxon>
        <taxon>Verrucomicrobiota</taxon>
        <taxon>Opitutia</taxon>
        <taxon>Puniceicoccales</taxon>
        <taxon>Coraliomargaritaceae</taxon>
        <taxon>Coraliomargarita</taxon>
    </lineage>
</organism>
<dbReference type="OrthoDB" id="9807195at2"/>
<dbReference type="Pfam" id="PF02541">
    <property type="entry name" value="Ppx-GppA"/>
    <property type="match status" value="1"/>
</dbReference>
<evidence type="ECO:0000259" key="1">
    <source>
        <dbReference type="Pfam" id="PF02541"/>
    </source>
</evidence>
<proteinExistence type="predicted"/>
<reference evidence="2 3" key="1">
    <citation type="submission" date="2018-05" db="EMBL/GenBank/DDBJ databases">
        <title>Coraliomargarita sinensis sp. nov., isolated from a marine solar saltern.</title>
        <authorList>
            <person name="Zhou L.Y."/>
        </authorList>
    </citation>
    <scope>NUCLEOTIDE SEQUENCE [LARGE SCALE GENOMIC DNA]</scope>
    <source>
        <strain evidence="2 3">WN38</strain>
    </source>
</reference>
<dbReference type="SUPFAM" id="SSF53067">
    <property type="entry name" value="Actin-like ATPase domain"/>
    <property type="match status" value="2"/>
</dbReference>
<keyword evidence="3" id="KW-1185">Reference proteome</keyword>
<comment type="caution">
    <text evidence="2">The sequence shown here is derived from an EMBL/GenBank/DDBJ whole genome shotgun (WGS) entry which is preliminary data.</text>
</comment>
<feature type="domain" description="Ppx/GppA phosphatase N-terminal" evidence="1">
    <location>
        <begin position="26"/>
        <end position="308"/>
    </location>
</feature>